<sequence>SWGFRSKIIESCSGDFNTKPKQINKKYIYLTIKYVTWWILRKLICAAFFGAVGNYRYSEILEREAISDGPNMKNQYHSNKPTVYNMNILFCHHNKRWRRPITVHQYISNESHIKGIVFYC</sequence>
<organism evidence="1 2">
    <name type="scientific">Aphis craccivora</name>
    <name type="common">Cowpea aphid</name>
    <dbReference type="NCBI Taxonomy" id="307492"/>
    <lineage>
        <taxon>Eukaryota</taxon>
        <taxon>Metazoa</taxon>
        <taxon>Ecdysozoa</taxon>
        <taxon>Arthropoda</taxon>
        <taxon>Hexapoda</taxon>
        <taxon>Insecta</taxon>
        <taxon>Pterygota</taxon>
        <taxon>Neoptera</taxon>
        <taxon>Paraneoptera</taxon>
        <taxon>Hemiptera</taxon>
        <taxon>Sternorrhyncha</taxon>
        <taxon>Aphidomorpha</taxon>
        <taxon>Aphidoidea</taxon>
        <taxon>Aphididae</taxon>
        <taxon>Aphidini</taxon>
        <taxon>Aphis</taxon>
        <taxon>Aphis</taxon>
    </lineage>
</organism>
<dbReference type="AlphaFoldDB" id="A0A6G0YD40"/>
<evidence type="ECO:0000313" key="2">
    <source>
        <dbReference type="Proteomes" id="UP000478052"/>
    </source>
</evidence>
<keyword evidence="2" id="KW-1185">Reference proteome</keyword>
<reference evidence="1 2" key="1">
    <citation type="submission" date="2019-08" db="EMBL/GenBank/DDBJ databases">
        <title>Whole genome of Aphis craccivora.</title>
        <authorList>
            <person name="Voronova N.V."/>
            <person name="Shulinski R.S."/>
            <person name="Bandarenka Y.V."/>
            <person name="Zhorov D.G."/>
            <person name="Warner D."/>
        </authorList>
    </citation>
    <scope>NUCLEOTIDE SEQUENCE [LARGE SCALE GENOMIC DNA]</scope>
    <source>
        <strain evidence="1">180601</strain>
        <tissue evidence="1">Whole Body</tissue>
    </source>
</reference>
<gene>
    <name evidence="1" type="ORF">FWK35_00025012</name>
</gene>
<name>A0A6G0YD40_APHCR</name>
<accession>A0A6G0YD40</accession>
<proteinExistence type="predicted"/>
<comment type="caution">
    <text evidence="1">The sequence shown here is derived from an EMBL/GenBank/DDBJ whole genome shotgun (WGS) entry which is preliminary data.</text>
</comment>
<evidence type="ECO:0000313" key="1">
    <source>
        <dbReference type="EMBL" id="KAF0753384.1"/>
    </source>
</evidence>
<dbReference type="GO" id="GO:0016301">
    <property type="term" value="F:kinase activity"/>
    <property type="evidence" value="ECO:0007669"/>
    <property type="project" value="UniProtKB-KW"/>
</dbReference>
<dbReference type="EMBL" id="VUJU01004749">
    <property type="protein sequence ID" value="KAF0753384.1"/>
    <property type="molecule type" value="Genomic_DNA"/>
</dbReference>
<keyword evidence="1" id="KW-0808">Transferase</keyword>
<dbReference type="Proteomes" id="UP000478052">
    <property type="component" value="Unassembled WGS sequence"/>
</dbReference>
<keyword evidence="1" id="KW-0418">Kinase</keyword>
<protein>
    <submittedName>
        <fullName evidence="1">Adenosine kinase-like</fullName>
    </submittedName>
</protein>
<dbReference type="OrthoDB" id="432447at2759"/>
<feature type="non-terminal residue" evidence="1">
    <location>
        <position position="1"/>
    </location>
</feature>